<gene>
    <name evidence="9" type="ORF">HXW94_06645</name>
</gene>
<dbReference type="PROSITE" id="PS51318">
    <property type="entry name" value="TAT"/>
    <property type="match status" value="1"/>
</dbReference>
<dbReference type="InterPro" id="IPR054822">
    <property type="entry name" value="DsrO-like"/>
</dbReference>
<dbReference type="PANTHER" id="PTHR43177">
    <property type="entry name" value="PROTEIN NRFC"/>
    <property type="match status" value="1"/>
</dbReference>
<feature type="domain" description="4Fe-4S ferredoxin-type" evidence="8">
    <location>
        <begin position="160"/>
        <end position="189"/>
    </location>
</feature>
<dbReference type="CDD" id="cd10551">
    <property type="entry name" value="PsrB"/>
    <property type="match status" value="1"/>
</dbReference>
<evidence type="ECO:0000313" key="10">
    <source>
        <dbReference type="Proteomes" id="UP000553343"/>
    </source>
</evidence>
<dbReference type="InterPro" id="IPR019546">
    <property type="entry name" value="TAT_signal_bac_arc"/>
</dbReference>
<dbReference type="GO" id="GO:0051539">
    <property type="term" value="F:4 iron, 4 sulfur cluster binding"/>
    <property type="evidence" value="ECO:0007669"/>
    <property type="project" value="UniProtKB-KW"/>
</dbReference>
<evidence type="ECO:0000256" key="3">
    <source>
        <dbReference type="ARBA" id="ARBA00022485"/>
    </source>
</evidence>
<dbReference type="Gene3D" id="3.30.70.20">
    <property type="match status" value="2"/>
</dbReference>
<dbReference type="PANTHER" id="PTHR43177:SF3">
    <property type="entry name" value="PROTEIN NRFC HOMOLOG"/>
    <property type="match status" value="1"/>
</dbReference>
<dbReference type="PROSITE" id="PS00198">
    <property type="entry name" value="4FE4S_FER_1"/>
    <property type="match status" value="1"/>
</dbReference>
<keyword evidence="3" id="KW-0004">4Fe-4S</keyword>
<keyword evidence="4" id="KW-0479">Metal-binding</keyword>
<dbReference type="NCBIfam" id="TIGR01409">
    <property type="entry name" value="TAT_signal_seq"/>
    <property type="match status" value="1"/>
</dbReference>
<dbReference type="GO" id="GO:0046872">
    <property type="term" value="F:metal ion binding"/>
    <property type="evidence" value="ECO:0007669"/>
    <property type="project" value="UniProtKB-KW"/>
</dbReference>
<sequence>MMIKSRRSFLKVAGIAAIGMGAAPVMNLAASESHGSALPKMEKNEEALHAKRWGMLIDTSKLTDEVVEAIKDACHKSHNVPDFTIEPDAEKYSGVRPVREGQEIKWIWDEHFHNAFPDKEDEFLAEKFHDLPFLVTCNHCKNPPCVQACPTQATFKREDGIVIMDYHRCIGCRFCMAACPYGSRNFNFRDPRPFIEETDPDFPTRTKGVVEKCNLCAERLAKGEQPHCVEASEGAIVVGDLEDPESEIRHLLAEHYTIRRKQSLGTEPSVYYIV</sequence>
<evidence type="ECO:0000256" key="6">
    <source>
        <dbReference type="ARBA" id="ARBA00023014"/>
    </source>
</evidence>
<dbReference type="RefSeq" id="WP_178366119.1">
    <property type="nucleotide sequence ID" value="NZ_JACADJ010000015.1"/>
</dbReference>
<evidence type="ECO:0000256" key="4">
    <source>
        <dbReference type="ARBA" id="ARBA00022723"/>
    </source>
</evidence>
<evidence type="ECO:0000313" key="9">
    <source>
        <dbReference type="EMBL" id="NWH04667.1"/>
    </source>
</evidence>
<organism evidence="9 10">
    <name type="scientific">Desulfobacter latus</name>
    <dbReference type="NCBI Taxonomy" id="2292"/>
    <lineage>
        <taxon>Bacteria</taxon>
        <taxon>Pseudomonadati</taxon>
        <taxon>Thermodesulfobacteriota</taxon>
        <taxon>Desulfobacteria</taxon>
        <taxon>Desulfobacterales</taxon>
        <taxon>Desulfobacteraceae</taxon>
        <taxon>Desulfobacter</taxon>
    </lineage>
</organism>
<proteinExistence type="predicted"/>
<dbReference type="InterPro" id="IPR006311">
    <property type="entry name" value="TAT_signal"/>
</dbReference>
<dbReference type="InterPro" id="IPR050954">
    <property type="entry name" value="ET_IronSulfur_Cluster-Binding"/>
</dbReference>
<dbReference type="GO" id="GO:0030313">
    <property type="term" value="C:cell envelope"/>
    <property type="evidence" value="ECO:0007669"/>
    <property type="project" value="UniProtKB-SubCell"/>
</dbReference>
<dbReference type="SUPFAM" id="SSF54862">
    <property type="entry name" value="4Fe-4S ferredoxins"/>
    <property type="match status" value="1"/>
</dbReference>
<evidence type="ECO:0000259" key="8">
    <source>
        <dbReference type="PROSITE" id="PS51379"/>
    </source>
</evidence>
<dbReference type="AlphaFoldDB" id="A0A850T8Y4"/>
<reference evidence="9 10" key="1">
    <citation type="submission" date="2020-06" db="EMBL/GenBank/DDBJ databases">
        <title>High-quality draft genome of sulfate reducer Desulfobacter latus type strain AcrS2 isolated from marine sediment.</title>
        <authorList>
            <person name="Hoppe M."/>
            <person name="Larsen C.K."/>
            <person name="Marshall I.P.G."/>
            <person name="Schramm A."/>
            <person name="Marietou A.G."/>
        </authorList>
    </citation>
    <scope>NUCLEOTIDE SEQUENCE [LARGE SCALE GENOMIC DNA]</scope>
    <source>
        <strain evidence="9 10">AcRS2</strain>
    </source>
</reference>
<keyword evidence="6" id="KW-0411">Iron-sulfur</keyword>
<comment type="subunit">
    <text evidence="2">Heterodimer of a large and a small subunit.</text>
</comment>
<keyword evidence="10" id="KW-1185">Reference proteome</keyword>
<keyword evidence="7" id="KW-0732">Signal</keyword>
<evidence type="ECO:0000256" key="5">
    <source>
        <dbReference type="ARBA" id="ARBA00023004"/>
    </source>
</evidence>
<dbReference type="PROSITE" id="PS51379">
    <property type="entry name" value="4FE4S_FER_2"/>
    <property type="match status" value="1"/>
</dbReference>
<comment type="subcellular location">
    <subcellularLocation>
        <location evidence="1">Cell envelope</location>
    </subcellularLocation>
</comment>
<name>A0A850T8Y4_9BACT</name>
<feature type="chain" id="PRO_5033017611" evidence="7">
    <location>
        <begin position="23"/>
        <end position="274"/>
    </location>
</feature>
<dbReference type="EMBL" id="JACADJ010000015">
    <property type="protein sequence ID" value="NWH04667.1"/>
    <property type="molecule type" value="Genomic_DNA"/>
</dbReference>
<keyword evidence="5" id="KW-0408">Iron</keyword>
<evidence type="ECO:0000256" key="2">
    <source>
        <dbReference type="ARBA" id="ARBA00011771"/>
    </source>
</evidence>
<dbReference type="Pfam" id="PF13247">
    <property type="entry name" value="Fer4_11"/>
    <property type="match status" value="1"/>
</dbReference>
<dbReference type="InterPro" id="IPR017896">
    <property type="entry name" value="4Fe4S_Fe-S-bd"/>
</dbReference>
<protein>
    <submittedName>
        <fullName evidence="9">4Fe-4S dicluster domain-containing protein</fullName>
    </submittedName>
</protein>
<dbReference type="NCBIfam" id="NF045797">
    <property type="entry name" value="DsrO"/>
    <property type="match status" value="1"/>
</dbReference>
<evidence type="ECO:0000256" key="7">
    <source>
        <dbReference type="SAM" id="SignalP"/>
    </source>
</evidence>
<evidence type="ECO:0000256" key="1">
    <source>
        <dbReference type="ARBA" id="ARBA00004196"/>
    </source>
</evidence>
<dbReference type="InterPro" id="IPR017900">
    <property type="entry name" value="4Fe4S_Fe_S_CS"/>
</dbReference>
<comment type="caution">
    <text evidence="9">The sequence shown here is derived from an EMBL/GenBank/DDBJ whole genome shotgun (WGS) entry which is preliminary data.</text>
</comment>
<feature type="signal peptide" evidence="7">
    <location>
        <begin position="1"/>
        <end position="22"/>
    </location>
</feature>
<accession>A0A850T8Y4</accession>
<dbReference type="Proteomes" id="UP000553343">
    <property type="component" value="Unassembled WGS sequence"/>
</dbReference>